<protein>
    <recommendedName>
        <fullName evidence="2">Hedgehog protein Hint domain-containing protein</fullName>
    </recommendedName>
</protein>
<dbReference type="EMBL" id="CAJOBH010009482">
    <property type="protein sequence ID" value="CAF4142007.1"/>
    <property type="molecule type" value="Genomic_DNA"/>
</dbReference>
<dbReference type="InterPro" id="IPR001767">
    <property type="entry name" value="Hedgehog_Hint"/>
</dbReference>
<evidence type="ECO:0000259" key="2">
    <source>
        <dbReference type="Pfam" id="PF01079"/>
    </source>
</evidence>
<dbReference type="SUPFAM" id="SSF51294">
    <property type="entry name" value="Hedgehog/intein (Hint) domain"/>
    <property type="match status" value="1"/>
</dbReference>
<evidence type="ECO:0000313" key="4">
    <source>
        <dbReference type="EMBL" id="CAF4113869.1"/>
    </source>
</evidence>
<dbReference type="InterPro" id="IPR036844">
    <property type="entry name" value="Hint_dom_sf"/>
</dbReference>
<evidence type="ECO:0000313" key="6">
    <source>
        <dbReference type="Proteomes" id="UP000663824"/>
    </source>
</evidence>
<dbReference type="Gene3D" id="2.170.16.10">
    <property type="entry name" value="Hedgehog/Intein (Hint) domain"/>
    <property type="match status" value="1"/>
</dbReference>
<feature type="transmembrane region" description="Helical" evidence="1">
    <location>
        <begin position="190"/>
        <end position="210"/>
    </location>
</feature>
<keyword evidence="1" id="KW-1133">Transmembrane helix</keyword>
<dbReference type="PANTHER" id="PTHR11889:SF31">
    <property type="entry name" value="PROTEIN HEDGEHOG"/>
    <property type="match status" value="1"/>
</dbReference>
<keyword evidence="1" id="KW-0472">Membrane</keyword>
<dbReference type="CDD" id="cd00081">
    <property type="entry name" value="Hint"/>
    <property type="match status" value="1"/>
</dbReference>
<dbReference type="AlphaFoldDB" id="A0A816XL10"/>
<evidence type="ECO:0000256" key="1">
    <source>
        <dbReference type="SAM" id="Phobius"/>
    </source>
</evidence>
<evidence type="ECO:0000313" key="3">
    <source>
        <dbReference type="EMBL" id="CAF2147535.1"/>
    </source>
</evidence>
<comment type="caution">
    <text evidence="3">The sequence shown here is derived from an EMBL/GenBank/DDBJ whole genome shotgun (WGS) entry which is preliminary data.</text>
</comment>
<dbReference type="EMBL" id="CAJNRE010016625">
    <property type="protein sequence ID" value="CAF2147535.1"/>
    <property type="molecule type" value="Genomic_DNA"/>
</dbReference>
<organism evidence="3 6">
    <name type="scientific">Rotaria magnacalcarata</name>
    <dbReference type="NCBI Taxonomy" id="392030"/>
    <lineage>
        <taxon>Eukaryota</taxon>
        <taxon>Metazoa</taxon>
        <taxon>Spiralia</taxon>
        <taxon>Gnathifera</taxon>
        <taxon>Rotifera</taxon>
        <taxon>Eurotatoria</taxon>
        <taxon>Bdelloidea</taxon>
        <taxon>Philodinida</taxon>
        <taxon>Philodinidae</taxon>
        <taxon>Rotaria</taxon>
    </lineage>
</organism>
<reference evidence="3" key="1">
    <citation type="submission" date="2021-02" db="EMBL/GenBank/DDBJ databases">
        <authorList>
            <person name="Nowell W R."/>
        </authorList>
    </citation>
    <scope>NUCLEOTIDE SEQUENCE</scope>
</reference>
<dbReference type="PANTHER" id="PTHR11889">
    <property type="entry name" value="HEDGEHOG"/>
    <property type="match status" value="1"/>
</dbReference>
<dbReference type="Proteomes" id="UP000663824">
    <property type="component" value="Unassembled WGS sequence"/>
</dbReference>
<dbReference type="EMBL" id="CAJOBJ010008500">
    <property type="protein sequence ID" value="CAF4113869.1"/>
    <property type="molecule type" value="Genomic_DNA"/>
</dbReference>
<dbReference type="InterPro" id="IPR050387">
    <property type="entry name" value="Hedgehog_Signaling"/>
</dbReference>
<gene>
    <name evidence="5" type="ORF">BYL167_LOCUS21075</name>
    <name evidence="4" type="ORF">GIL414_LOCUS17705</name>
    <name evidence="3" type="ORF">MBJ925_LOCUS30676</name>
</gene>
<keyword evidence="1" id="KW-0812">Transmembrane</keyword>
<name>A0A816XL10_9BILA</name>
<dbReference type="Pfam" id="PF01079">
    <property type="entry name" value="Hint"/>
    <property type="match status" value="1"/>
</dbReference>
<accession>A0A816XL10</accession>
<sequence>MLDGGRRRIDELKVGDKIWSLADNGRYFVEDEMILMMHAERHSLDVFYSFETVEGDSVSLTGSHNIVVVVAGETQPIFLRASKVTLKHRLVMFNRTIGLRNIMVSRRIGFYSPLTLTGYLLVNGISTSVYADSFRATHHTLHRVFTPVRIYYRLTRWFFGDSYNPFKTNIEDGMHPLISFILRHHWPIRAIYYGSHIIACTIIIAVAVHFTQQLLLQSFTKPRKLDIK</sequence>
<dbReference type="Proteomes" id="UP000681967">
    <property type="component" value="Unassembled WGS sequence"/>
</dbReference>
<dbReference type="GO" id="GO:0016540">
    <property type="term" value="P:protein autoprocessing"/>
    <property type="evidence" value="ECO:0007669"/>
    <property type="project" value="InterPro"/>
</dbReference>
<evidence type="ECO:0000313" key="5">
    <source>
        <dbReference type="EMBL" id="CAF4142007.1"/>
    </source>
</evidence>
<feature type="domain" description="Hedgehog protein Hint" evidence="2">
    <location>
        <begin position="3"/>
        <end position="160"/>
    </location>
</feature>
<dbReference type="Proteomes" id="UP000681720">
    <property type="component" value="Unassembled WGS sequence"/>
</dbReference>
<proteinExistence type="predicted"/>